<sequence length="288" mass="31617">MPLNSHSYLVAQGWQGTGKALREGAISRPVIIAQKKSLTGVGRDRDEAFPFWDHLFTAAATSINVKLYNDDDDEDDTDTPPQSGSRTPLDRTSTGILSNKPQKAGLSVLEAPVALQSNRVSIMTLAKRETARRGLYSRFFRGPVLGPDPEAGDPPAPEAVNQLSPSRIESNGLEHSTSITEKRNKRRKCLEVGETAIVQKRRKQEGGDGTKDERNKRRLQNPKKAAEKGEGSEIKTDGCVETGPPKTLDPSEGLVHGDGGVGHSRKKDHKKKRKRKHKDKESVAHHDD</sequence>
<feature type="region of interest" description="Disordered" evidence="1">
    <location>
        <begin position="69"/>
        <end position="100"/>
    </location>
</feature>
<feature type="compositionally biased region" description="Polar residues" evidence="1">
    <location>
        <begin position="80"/>
        <end position="100"/>
    </location>
</feature>
<gene>
    <name evidence="2" type="ORF">BJ322DRAFT_1091764</name>
</gene>
<feature type="compositionally biased region" description="Basic and acidic residues" evidence="1">
    <location>
        <begin position="204"/>
        <end position="215"/>
    </location>
</feature>
<reference evidence="2" key="1">
    <citation type="journal article" date="2020" name="Nat. Commun.">
        <title>Large-scale genome sequencing of mycorrhizal fungi provides insights into the early evolution of symbiotic traits.</title>
        <authorList>
            <person name="Miyauchi S."/>
            <person name="Kiss E."/>
            <person name="Kuo A."/>
            <person name="Drula E."/>
            <person name="Kohler A."/>
            <person name="Sanchez-Garcia M."/>
            <person name="Morin E."/>
            <person name="Andreopoulos B."/>
            <person name="Barry K.W."/>
            <person name="Bonito G."/>
            <person name="Buee M."/>
            <person name="Carver A."/>
            <person name="Chen C."/>
            <person name="Cichocki N."/>
            <person name="Clum A."/>
            <person name="Culley D."/>
            <person name="Crous P.W."/>
            <person name="Fauchery L."/>
            <person name="Girlanda M."/>
            <person name="Hayes R.D."/>
            <person name="Keri Z."/>
            <person name="LaButti K."/>
            <person name="Lipzen A."/>
            <person name="Lombard V."/>
            <person name="Magnuson J."/>
            <person name="Maillard F."/>
            <person name="Murat C."/>
            <person name="Nolan M."/>
            <person name="Ohm R.A."/>
            <person name="Pangilinan J."/>
            <person name="Pereira M.F."/>
            <person name="Perotto S."/>
            <person name="Peter M."/>
            <person name="Pfister S."/>
            <person name="Riley R."/>
            <person name="Sitrit Y."/>
            <person name="Stielow J.B."/>
            <person name="Szollosi G."/>
            <person name="Zifcakova L."/>
            <person name="Stursova M."/>
            <person name="Spatafora J.W."/>
            <person name="Tedersoo L."/>
            <person name="Vaario L.M."/>
            <person name="Yamada A."/>
            <person name="Yan M."/>
            <person name="Wang P."/>
            <person name="Xu J."/>
            <person name="Bruns T."/>
            <person name="Baldrian P."/>
            <person name="Vilgalys R."/>
            <person name="Dunand C."/>
            <person name="Henrissat B."/>
            <person name="Grigoriev I.V."/>
            <person name="Hibbett D."/>
            <person name="Nagy L.G."/>
            <person name="Martin F.M."/>
        </authorList>
    </citation>
    <scope>NUCLEOTIDE SEQUENCE</scope>
    <source>
        <strain evidence="2">UH-Tt-Lm1</strain>
    </source>
</reference>
<feature type="compositionally biased region" description="Polar residues" evidence="1">
    <location>
        <begin position="161"/>
        <end position="179"/>
    </location>
</feature>
<feature type="region of interest" description="Disordered" evidence="1">
    <location>
        <begin position="146"/>
        <end position="288"/>
    </location>
</feature>
<dbReference type="Proteomes" id="UP000736335">
    <property type="component" value="Unassembled WGS sequence"/>
</dbReference>
<feature type="compositionally biased region" description="Basic residues" evidence="1">
    <location>
        <begin position="263"/>
        <end position="278"/>
    </location>
</feature>
<comment type="caution">
    <text evidence="2">The sequence shown here is derived from an EMBL/GenBank/DDBJ whole genome shotgun (WGS) entry which is preliminary data.</text>
</comment>
<evidence type="ECO:0000256" key="1">
    <source>
        <dbReference type="SAM" id="MobiDB-lite"/>
    </source>
</evidence>
<feature type="compositionally biased region" description="Basic and acidic residues" evidence="1">
    <location>
        <begin position="279"/>
        <end position="288"/>
    </location>
</feature>
<organism evidence="2 3">
    <name type="scientific">Thelephora terrestris</name>
    <dbReference type="NCBI Taxonomy" id="56493"/>
    <lineage>
        <taxon>Eukaryota</taxon>
        <taxon>Fungi</taxon>
        <taxon>Dikarya</taxon>
        <taxon>Basidiomycota</taxon>
        <taxon>Agaricomycotina</taxon>
        <taxon>Agaricomycetes</taxon>
        <taxon>Thelephorales</taxon>
        <taxon>Thelephoraceae</taxon>
        <taxon>Thelephora</taxon>
    </lineage>
</organism>
<evidence type="ECO:0000313" key="2">
    <source>
        <dbReference type="EMBL" id="KAF9778645.1"/>
    </source>
</evidence>
<dbReference type="OrthoDB" id="3366546at2759"/>
<name>A0A9P6H5R4_9AGAM</name>
<evidence type="ECO:0000313" key="3">
    <source>
        <dbReference type="Proteomes" id="UP000736335"/>
    </source>
</evidence>
<protein>
    <recommendedName>
        <fullName evidence="4">G-patch domain-containing protein</fullName>
    </recommendedName>
</protein>
<accession>A0A9P6H5R4</accession>
<dbReference type="EMBL" id="WIUZ02000022">
    <property type="protein sequence ID" value="KAF9778645.1"/>
    <property type="molecule type" value="Genomic_DNA"/>
</dbReference>
<dbReference type="AlphaFoldDB" id="A0A9P6H5R4"/>
<evidence type="ECO:0008006" key="4">
    <source>
        <dbReference type="Google" id="ProtNLM"/>
    </source>
</evidence>
<reference evidence="2" key="2">
    <citation type="submission" date="2020-11" db="EMBL/GenBank/DDBJ databases">
        <authorList>
            <consortium name="DOE Joint Genome Institute"/>
            <person name="Kuo A."/>
            <person name="Miyauchi S."/>
            <person name="Kiss E."/>
            <person name="Drula E."/>
            <person name="Kohler A."/>
            <person name="Sanchez-Garcia M."/>
            <person name="Andreopoulos B."/>
            <person name="Barry K.W."/>
            <person name="Bonito G."/>
            <person name="Buee M."/>
            <person name="Carver A."/>
            <person name="Chen C."/>
            <person name="Cichocki N."/>
            <person name="Clum A."/>
            <person name="Culley D."/>
            <person name="Crous P.W."/>
            <person name="Fauchery L."/>
            <person name="Girlanda M."/>
            <person name="Hayes R."/>
            <person name="Keri Z."/>
            <person name="Labutti K."/>
            <person name="Lipzen A."/>
            <person name="Lombard V."/>
            <person name="Magnuson J."/>
            <person name="Maillard F."/>
            <person name="Morin E."/>
            <person name="Murat C."/>
            <person name="Nolan M."/>
            <person name="Ohm R."/>
            <person name="Pangilinan J."/>
            <person name="Pereira M."/>
            <person name="Perotto S."/>
            <person name="Peter M."/>
            <person name="Riley R."/>
            <person name="Sitrit Y."/>
            <person name="Stielow B."/>
            <person name="Szollosi G."/>
            <person name="Zifcakova L."/>
            <person name="Stursova M."/>
            <person name="Spatafora J.W."/>
            <person name="Tedersoo L."/>
            <person name="Vaario L.-M."/>
            <person name="Yamada A."/>
            <person name="Yan M."/>
            <person name="Wang P."/>
            <person name="Xu J."/>
            <person name="Bruns T."/>
            <person name="Baldrian P."/>
            <person name="Vilgalys R."/>
            <person name="Henrissat B."/>
            <person name="Grigoriev I.V."/>
            <person name="Hibbett D."/>
            <person name="Nagy L.G."/>
            <person name="Martin F.M."/>
        </authorList>
    </citation>
    <scope>NUCLEOTIDE SEQUENCE</scope>
    <source>
        <strain evidence="2">UH-Tt-Lm1</strain>
    </source>
</reference>
<feature type="compositionally biased region" description="Basic and acidic residues" evidence="1">
    <location>
        <begin position="224"/>
        <end position="238"/>
    </location>
</feature>
<proteinExistence type="predicted"/>
<keyword evidence="3" id="KW-1185">Reference proteome</keyword>